<sequence>MNFSKNDSSMDINMDVYEDLSKTDERYEFVAPNYDYKNKLSISEELGTLNFQSRGYYKNYETNKKQTKLVNDFNWNSNDYISNSGIITKFEGTLKNANYKAENTSDHKNDQNNIELMGAVSLLSSLPLEKQSENYKKTLTPKLMLRTAPSHMRNMSDKGLKLGMENLYSLNKLAVIDVVESGTSLTLGTDYNYKDKNDFEKFNLSVGQVFRYDDNADMPRQSTLNEKTSELVGNLNYNLNEFSKVGYKFSLDNNYSTLNYNEISGIFKINKLVTNFEYLEENNHIGNNHYINAGLVLELNESNSLKFRTRENFTTEATEFYNISYQYENDCLRAAVEYNKSFYSDNDLEPSENLMFTLTIIPFGKVPISATGLTVN</sequence>
<protein>
    <recommendedName>
        <fullName evidence="2">LptD C-terminal domain-containing protein</fullName>
    </recommendedName>
</protein>
<dbReference type="EMBL" id="UINC01031419">
    <property type="protein sequence ID" value="SVB17432.1"/>
    <property type="molecule type" value="Genomic_DNA"/>
</dbReference>
<reference evidence="1" key="1">
    <citation type="submission" date="2018-05" db="EMBL/GenBank/DDBJ databases">
        <authorList>
            <person name="Lanie J.A."/>
            <person name="Ng W.-L."/>
            <person name="Kazmierczak K.M."/>
            <person name="Andrzejewski T.M."/>
            <person name="Davidsen T.M."/>
            <person name="Wayne K.J."/>
            <person name="Tettelin H."/>
            <person name="Glass J.I."/>
            <person name="Rusch D."/>
            <person name="Podicherti R."/>
            <person name="Tsui H.-C.T."/>
            <person name="Winkler M.E."/>
        </authorList>
    </citation>
    <scope>NUCLEOTIDE SEQUENCE</scope>
</reference>
<proteinExistence type="predicted"/>
<name>A0A382BVB5_9ZZZZ</name>
<evidence type="ECO:0000313" key="1">
    <source>
        <dbReference type="EMBL" id="SVB17432.1"/>
    </source>
</evidence>
<dbReference type="AlphaFoldDB" id="A0A382BVB5"/>
<evidence type="ECO:0008006" key="2">
    <source>
        <dbReference type="Google" id="ProtNLM"/>
    </source>
</evidence>
<organism evidence="1">
    <name type="scientific">marine metagenome</name>
    <dbReference type="NCBI Taxonomy" id="408172"/>
    <lineage>
        <taxon>unclassified sequences</taxon>
        <taxon>metagenomes</taxon>
        <taxon>ecological metagenomes</taxon>
    </lineage>
</organism>
<gene>
    <name evidence="1" type="ORF">METZ01_LOCUS170286</name>
</gene>
<accession>A0A382BVB5</accession>